<reference evidence="1 2" key="1">
    <citation type="journal article" date="2020" name="Microorganisms">
        <title>Reliable Identification of Environmental Pseudomonas Isolates Using the rpoD Gene.</title>
        <authorList>
            <consortium name="The Broad Institute Genome Sequencing Platform"/>
            <person name="Girard L."/>
            <person name="Lood C."/>
            <person name="Rokni-Zadeh H."/>
            <person name="van Noort V."/>
            <person name="Lavigne R."/>
            <person name="De Mot R."/>
        </authorList>
    </citation>
    <scope>NUCLEOTIDE SEQUENCE [LARGE SCALE GENOMIC DNA]</scope>
    <source>
        <strain evidence="1 2">RW9S1A</strain>
    </source>
</reference>
<name>A0A9E6PX51_9PSED</name>
<accession>A0A9E6PX51</accession>
<dbReference type="Proteomes" id="UP000633418">
    <property type="component" value="Chromosome"/>
</dbReference>
<evidence type="ECO:0000313" key="2">
    <source>
        <dbReference type="Proteomes" id="UP000633418"/>
    </source>
</evidence>
<organism evidence="1 2">
    <name type="scientific">Pseudomonas xantholysinigenes</name>
    <dbReference type="NCBI Taxonomy" id="2745490"/>
    <lineage>
        <taxon>Bacteria</taxon>
        <taxon>Pseudomonadati</taxon>
        <taxon>Pseudomonadota</taxon>
        <taxon>Gammaproteobacteria</taxon>
        <taxon>Pseudomonadales</taxon>
        <taxon>Pseudomonadaceae</taxon>
        <taxon>Pseudomonas</taxon>
    </lineage>
</organism>
<protein>
    <submittedName>
        <fullName evidence="1">RHS repeat-associated core domain-containing protein</fullName>
    </submittedName>
</protein>
<proteinExistence type="predicted"/>
<dbReference type="Gene3D" id="2.180.10.10">
    <property type="entry name" value="RHS repeat-associated core"/>
    <property type="match status" value="1"/>
</dbReference>
<reference evidence="1 2" key="2">
    <citation type="journal article" date="2021" name="Microorganisms">
        <title>The Ever-Expanding Pseudomonas Genus: Description of 43 New Species and Partition of the Pseudomonas putida Group.</title>
        <authorList>
            <person name="Girard L."/>
            <person name="Lood C."/>
            <person name="Hofte M."/>
            <person name="Vandamme P."/>
            <person name="Rokni-Zadeh H."/>
            <person name="van Noort V."/>
            <person name="Lavigne R."/>
            <person name="De Mot R."/>
        </authorList>
    </citation>
    <scope>NUCLEOTIDE SEQUENCE [LARGE SCALE GENOMIC DNA]</scope>
    <source>
        <strain evidence="1 2">RW9S1A</strain>
    </source>
</reference>
<dbReference type="SUPFAM" id="SSF56399">
    <property type="entry name" value="ADP-ribosylation"/>
    <property type="match status" value="1"/>
</dbReference>
<dbReference type="KEGG" id="pxn:HU772_024240"/>
<keyword evidence="2" id="KW-1185">Reference proteome</keyword>
<dbReference type="AlphaFoldDB" id="A0A9E6PX51"/>
<dbReference type="NCBIfam" id="TIGR03696">
    <property type="entry name" value="Rhs_assc_core"/>
    <property type="match status" value="1"/>
</dbReference>
<dbReference type="EMBL" id="CP077095">
    <property type="protein sequence ID" value="QXI38390.1"/>
    <property type="molecule type" value="Genomic_DNA"/>
</dbReference>
<sequence length="303" mass="34047">MMVDKRVSTLLAVAQQRSALTRISPCCLPQNFAFPPYGYRPELTIVLGFNGERLEPITGHYLLGNGYRAFNPTLMRFSSPDSLSQFSRGGLNAYAYCLGDPVNHRDPSGHTKERNFFSAFERFFRQAPDVMDASRAGQNSLPLKLISLHGSDKANEHSLKNRVSLAFSERQANGPGFYTTPDFEKALHYARNSSDGGYVYGVFMRQPEILVPEVHYKQYSSGVLVFLEPALEFLVVRKEIVGPMHFNAKYVEFAKYSGLKFSRDLSHPLSTYTGPWQAWYIIDHSTGMRSEPATNPNGPLSNP</sequence>
<dbReference type="InterPro" id="IPR022385">
    <property type="entry name" value="Rhs_assc_core"/>
</dbReference>
<evidence type="ECO:0000313" key="1">
    <source>
        <dbReference type="EMBL" id="QXI38390.1"/>
    </source>
</evidence>
<gene>
    <name evidence="1" type="ORF">HU772_024240</name>
</gene>